<proteinExistence type="predicted"/>
<dbReference type="Proteomes" id="UP000676409">
    <property type="component" value="Chromosome"/>
</dbReference>
<gene>
    <name evidence="1" type="ORF">KCG34_17750</name>
</gene>
<dbReference type="EMBL" id="CP073078">
    <property type="protein sequence ID" value="QUD86902.1"/>
    <property type="molecule type" value="Genomic_DNA"/>
</dbReference>
<reference evidence="1" key="1">
    <citation type="submission" date="2021-04" db="EMBL/GenBank/DDBJ databases">
        <title>The complete genome sequence of Caulobacter sp. S6.</title>
        <authorList>
            <person name="Tang Y."/>
            <person name="Ouyang W."/>
            <person name="Liu Q."/>
            <person name="Huang B."/>
            <person name="Guo Z."/>
            <person name="Lei P."/>
        </authorList>
    </citation>
    <scope>NUCLEOTIDE SEQUENCE</scope>
    <source>
        <strain evidence="1">S6</strain>
    </source>
</reference>
<name>A0A975FXT1_9CAUL</name>
<protein>
    <submittedName>
        <fullName evidence="1">Uncharacterized protein</fullName>
    </submittedName>
</protein>
<accession>A0A975FXT1</accession>
<keyword evidence="2" id="KW-1185">Reference proteome</keyword>
<evidence type="ECO:0000313" key="1">
    <source>
        <dbReference type="EMBL" id="QUD86902.1"/>
    </source>
</evidence>
<dbReference type="RefSeq" id="WP_211936954.1">
    <property type="nucleotide sequence ID" value="NZ_CP073078.1"/>
</dbReference>
<sequence>MAYAAYAKGRTASHSRRTAAAKVQVERRPPSGDLINAILQYADVQEPMGAGRVRLSLSSRRIADPVISGPLGREAHRLFEVSVIWDEREDEIFRIVDDVRAGQPAMALADEPWDESAAEEGAFELTPSALAYIARYGQ</sequence>
<dbReference type="AlphaFoldDB" id="A0A975FXT1"/>
<organism evidence="1 2">
    <name type="scientific">Phenylobacterium montanum</name>
    <dbReference type="NCBI Taxonomy" id="2823693"/>
    <lineage>
        <taxon>Bacteria</taxon>
        <taxon>Pseudomonadati</taxon>
        <taxon>Pseudomonadota</taxon>
        <taxon>Alphaproteobacteria</taxon>
        <taxon>Caulobacterales</taxon>
        <taxon>Caulobacteraceae</taxon>
        <taxon>Phenylobacterium</taxon>
    </lineage>
</organism>
<evidence type="ECO:0000313" key="2">
    <source>
        <dbReference type="Proteomes" id="UP000676409"/>
    </source>
</evidence>
<dbReference type="KEGG" id="caul:KCG34_17750"/>